<accession>A0ABZ1BYD7</accession>
<dbReference type="InterPro" id="IPR007484">
    <property type="entry name" value="Peptidase_M28"/>
</dbReference>
<dbReference type="RefSeq" id="WP_324716865.1">
    <property type="nucleotide sequence ID" value="NZ_CP141615.1"/>
</dbReference>
<dbReference type="Gene3D" id="3.50.30.30">
    <property type="match status" value="1"/>
</dbReference>
<protein>
    <submittedName>
        <fullName evidence="2">M28 family metallopeptidase</fullName>
    </submittedName>
</protein>
<keyword evidence="3" id="KW-1185">Reference proteome</keyword>
<reference evidence="2 3" key="1">
    <citation type="journal article" date="2024" name="Front. Microbiol.">
        <title>Novel thermophilic genera Geochorda gen. nov. and Carboxydochorda gen. nov. from the deep terrestrial subsurface reveal the ecophysiological diversity in the class Limnochordia.</title>
        <authorList>
            <person name="Karnachuk O.V."/>
            <person name="Lukina A.P."/>
            <person name="Avakyan M.R."/>
            <person name="Kadnikov V.V."/>
            <person name="Begmatov S."/>
            <person name="Beletsky A.V."/>
            <person name="Vlasova K.G."/>
            <person name="Novikov A.A."/>
            <person name="Shcherbakova V.A."/>
            <person name="Mardanov A.V."/>
            <person name="Ravin N.V."/>
        </authorList>
    </citation>
    <scope>NUCLEOTIDE SEQUENCE [LARGE SCALE GENOMIC DNA]</scope>
    <source>
        <strain evidence="2 3">L945</strain>
    </source>
</reference>
<dbReference type="PANTHER" id="PTHR10404">
    <property type="entry name" value="N-ACETYLATED-ALPHA-LINKED ACIDIC DIPEPTIDASE"/>
    <property type="match status" value="1"/>
</dbReference>
<dbReference type="InterPro" id="IPR039373">
    <property type="entry name" value="Peptidase_M28B"/>
</dbReference>
<feature type="domain" description="Peptidase M28" evidence="1">
    <location>
        <begin position="232"/>
        <end position="431"/>
    </location>
</feature>
<dbReference type="Proteomes" id="UP001332192">
    <property type="component" value="Chromosome"/>
</dbReference>
<organism evidence="2 3">
    <name type="scientific">Carboxydichorda subterranea</name>
    <dbReference type="NCBI Taxonomy" id="3109565"/>
    <lineage>
        <taxon>Bacteria</taxon>
        <taxon>Bacillati</taxon>
        <taxon>Bacillota</taxon>
        <taxon>Limnochordia</taxon>
        <taxon>Limnochordales</taxon>
        <taxon>Geochordaceae</taxon>
        <taxon>Carboxydichorda</taxon>
    </lineage>
</organism>
<dbReference type="Pfam" id="PF04389">
    <property type="entry name" value="Peptidase_M28"/>
    <property type="match status" value="1"/>
</dbReference>
<dbReference type="SUPFAM" id="SSF53187">
    <property type="entry name" value="Zn-dependent exopeptidases"/>
    <property type="match status" value="1"/>
</dbReference>
<proteinExistence type="predicted"/>
<gene>
    <name evidence="2" type="ORF">U7230_00830</name>
</gene>
<name>A0ABZ1BYD7_9FIRM</name>
<evidence type="ECO:0000259" key="1">
    <source>
        <dbReference type="Pfam" id="PF04389"/>
    </source>
</evidence>
<dbReference type="PANTHER" id="PTHR10404:SF46">
    <property type="entry name" value="VACUOLAR PROTEIN SORTING-ASSOCIATED PROTEIN 70"/>
    <property type="match status" value="1"/>
</dbReference>
<dbReference type="Gene3D" id="3.40.630.10">
    <property type="entry name" value="Zn peptidases"/>
    <property type="match status" value="1"/>
</dbReference>
<evidence type="ECO:0000313" key="3">
    <source>
        <dbReference type="Proteomes" id="UP001332192"/>
    </source>
</evidence>
<evidence type="ECO:0000313" key="2">
    <source>
        <dbReference type="EMBL" id="WRP17595.1"/>
    </source>
</evidence>
<sequence>MSHSEQTTLTADERLLLADVTGDEAWQLVERFAALRRESGSEDERQAAAYVVERLRAYGVPVEVHTPRLYLSLPRGAEIRAGDVRVRGKTPSFSVSTGPAGRSGRLVYVPSGFARGSGDLFESGLSGHGGERDLEGAVAITEGLPLPQKVTDLQARGAVAAIFVNPGERIHEAICTPIWGAPDLDNQHRRPALAVAAVNRFDGQRLIERARAGGIATVETHLEEGLYPCPVVVATIPGAVEPDAFVLLHGHLDAWHVGVGDNAVGDGALLEVALALWKHRQKLRRSVRVAWWPGHSQGRYAGSTWYADTFGVDLAEHCVAHLNCDSPGCRWAERFDDLCWTPELEAFVRDVIRDGAGQEARGGRPPRAGDYSFQNLGISGAFMLSSTMPDELREAKGYYGVGGCGGNIEWHTEADTLEVADRRLLQRDTRVYALATWRLATVPVLPLRFRAMVADMHEAARRYAALSEGRVDLEPVLRALQELDLALVPVEEMAAGAAGPAAADDAPALREINRALVELSRILVPLHFAREGRFRQDPALQVPPLPDLAFAERLSAWPDGSLEAWFASNSLVRGRNRVVYELHRARQVAQQLAARR</sequence>
<dbReference type="EMBL" id="CP141615">
    <property type="protein sequence ID" value="WRP17595.1"/>
    <property type="molecule type" value="Genomic_DNA"/>
</dbReference>